<dbReference type="RefSeq" id="WP_011611256.1">
    <property type="nucleotide sequence ID" value="NC_008312.1"/>
</dbReference>
<gene>
    <name evidence="1" type="ordered locus">Tery_1601</name>
</gene>
<proteinExistence type="predicted"/>
<dbReference type="eggNOG" id="ENOG5032YBC">
    <property type="taxonomic scope" value="Bacteria"/>
</dbReference>
<evidence type="ECO:0000313" key="1">
    <source>
        <dbReference type="EMBL" id="ABG50880.1"/>
    </source>
</evidence>
<sequence>MEDWSKNFFEVIETAMLEVENFFDEMTKEVSEVCDELGKFSEEIAEEININIFAEMDEYVDQLVDPIIEVYLDFYPDIEIEDVDYYLVDHLEPTIEKHPACRGCIHYHGQFYGGNLLVCAMHPYGVEDKSCLDWEPEE</sequence>
<dbReference type="STRING" id="203124.Tery_1601"/>
<dbReference type="KEGG" id="ter:Tery_1601"/>
<dbReference type="HOGENOM" id="CLU_1871567_0_0_3"/>
<name>Q115E4_TRIEI</name>
<dbReference type="EMBL" id="CP000393">
    <property type="protein sequence ID" value="ABG50880.1"/>
    <property type="molecule type" value="Genomic_DNA"/>
</dbReference>
<dbReference type="OrthoDB" id="511993at2"/>
<organism evidence="1">
    <name type="scientific">Trichodesmium erythraeum (strain IMS101)</name>
    <dbReference type="NCBI Taxonomy" id="203124"/>
    <lineage>
        <taxon>Bacteria</taxon>
        <taxon>Bacillati</taxon>
        <taxon>Cyanobacteriota</taxon>
        <taxon>Cyanophyceae</taxon>
        <taxon>Oscillatoriophycideae</taxon>
        <taxon>Oscillatoriales</taxon>
        <taxon>Microcoleaceae</taxon>
        <taxon>Trichodesmium</taxon>
    </lineage>
</organism>
<dbReference type="AlphaFoldDB" id="Q115E4"/>
<reference evidence="1" key="1">
    <citation type="submission" date="2006-06" db="EMBL/GenBank/DDBJ databases">
        <title>Complete sequence of Trichodesmium erythraeum IMS101.</title>
        <authorList>
            <consortium name="US DOE Joint Genome Institute"/>
            <person name="Copeland A."/>
            <person name="Lucas S."/>
            <person name="Lapidus A."/>
            <person name="Barry K."/>
            <person name="Detter J.C."/>
            <person name="Glavina del Rio T."/>
            <person name="Hammon N."/>
            <person name="Israni S."/>
            <person name="Dalin E."/>
            <person name="Tice H."/>
            <person name="Pitluck S."/>
            <person name="Kiss H."/>
            <person name="Munk A.C."/>
            <person name="Brettin T."/>
            <person name="Bruce D."/>
            <person name="Han C."/>
            <person name="Tapia R."/>
            <person name="Gilna P."/>
            <person name="Schmutz J."/>
            <person name="Larimer F."/>
            <person name="Land M."/>
            <person name="Hauser L."/>
            <person name="Kyrpides N."/>
            <person name="Kim E."/>
            <person name="Richardson P."/>
        </authorList>
    </citation>
    <scope>NUCLEOTIDE SEQUENCE [LARGE SCALE GENOMIC DNA]</scope>
    <source>
        <strain evidence="1">IMS101</strain>
    </source>
</reference>
<accession>Q115E4</accession>
<protein>
    <submittedName>
        <fullName evidence="1">Uncharacterized protein</fullName>
    </submittedName>
</protein>